<gene>
    <name evidence="1" type="ORF">E8A74_15870</name>
</gene>
<keyword evidence="2" id="KW-1185">Reference proteome</keyword>
<sequence length="97" mass="10659">MDQRSGGPKGADTPPGTFARWFLDEELKPGAGMGIAAERAEYHLCRAIANLERGMLREALDDANTAAHLDESLRARALIVARICIQREMEELGVPIR</sequence>
<protein>
    <submittedName>
        <fullName evidence="1">Uncharacterized protein</fullName>
    </submittedName>
</protein>
<comment type="caution">
    <text evidence="1">The sequence shown here is derived from an EMBL/GenBank/DDBJ whole genome shotgun (WGS) entry which is preliminary data.</text>
</comment>
<dbReference type="OrthoDB" id="5515867at2"/>
<dbReference type="Proteomes" id="UP000309215">
    <property type="component" value="Unassembled WGS sequence"/>
</dbReference>
<evidence type="ECO:0000313" key="1">
    <source>
        <dbReference type="EMBL" id="TKD08396.1"/>
    </source>
</evidence>
<dbReference type="EMBL" id="SSMQ01000014">
    <property type="protein sequence ID" value="TKD08396.1"/>
    <property type="molecule type" value="Genomic_DNA"/>
</dbReference>
<accession>A0A4U1JEW9</accession>
<dbReference type="RefSeq" id="WP_136929856.1">
    <property type="nucleotide sequence ID" value="NZ_SSMQ01000014.1"/>
</dbReference>
<name>A0A4U1JEW9_9BACT</name>
<evidence type="ECO:0000313" key="2">
    <source>
        <dbReference type="Proteomes" id="UP000309215"/>
    </source>
</evidence>
<reference evidence="1 2" key="1">
    <citation type="submission" date="2019-04" db="EMBL/GenBank/DDBJ databases">
        <authorList>
            <person name="Li Y."/>
            <person name="Wang J."/>
        </authorList>
    </citation>
    <scope>NUCLEOTIDE SEQUENCE [LARGE SCALE GENOMIC DNA]</scope>
    <source>
        <strain evidence="1 2">DSM 14668</strain>
    </source>
</reference>
<organism evidence="1 2">
    <name type="scientific">Polyangium fumosum</name>
    <dbReference type="NCBI Taxonomy" id="889272"/>
    <lineage>
        <taxon>Bacteria</taxon>
        <taxon>Pseudomonadati</taxon>
        <taxon>Myxococcota</taxon>
        <taxon>Polyangia</taxon>
        <taxon>Polyangiales</taxon>
        <taxon>Polyangiaceae</taxon>
        <taxon>Polyangium</taxon>
    </lineage>
</organism>
<dbReference type="AlphaFoldDB" id="A0A4U1JEW9"/>
<proteinExistence type="predicted"/>